<reference evidence="1 2" key="2">
    <citation type="submission" date="2010-03" db="EMBL/GenBank/DDBJ databases">
        <authorList>
            <person name="Pajon A."/>
        </authorList>
    </citation>
    <scope>NUCLEOTIDE SEQUENCE [LARGE SCALE GENOMIC DNA]</scope>
    <source>
        <strain evidence="1 2">XB6B4</strain>
    </source>
</reference>
<evidence type="ECO:0000313" key="2">
    <source>
        <dbReference type="Proteomes" id="UP000008953"/>
    </source>
</evidence>
<evidence type="ECO:0000313" key="1">
    <source>
        <dbReference type="EMBL" id="CBL11416.1"/>
    </source>
</evidence>
<dbReference type="Proteomes" id="UP000008953">
    <property type="component" value="Chromosome"/>
</dbReference>
<gene>
    <name evidence="1" type="ORF">RO1_06910</name>
</gene>
<accession>D4KVM6</accession>
<dbReference type="EMBL" id="FP929050">
    <property type="protein sequence ID" value="CBL11416.1"/>
    <property type="molecule type" value="Genomic_DNA"/>
</dbReference>
<dbReference type="AlphaFoldDB" id="D4KVM6"/>
<dbReference type="KEGG" id="rix:RO1_06910"/>
<name>D4KVM6_9FIRM</name>
<proteinExistence type="predicted"/>
<sequence length="49" mass="5677">MESMWDGTMFIVSTINILVKNWVKLAGLLKKTIGERGKFKKKLECYKAK</sequence>
<organism evidence="1 2">
    <name type="scientific">Roseburia intestinalis XB6B4</name>
    <dbReference type="NCBI Taxonomy" id="718255"/>
    <lineage>
        <taxon>Bacteria</taxon>
        <taxon>Bacillati</taxon>
        <taxon>Bacillota</taxon>
        <taxon>Clostridia</taxon>
        <taxon>Lachnospirales</taxon>
        <taxon>Lachnospiraceae</taxon>
        <taxon>Roseburia</taxon>
    </lineage>
</organism>
<reference evidence="1 2" key="1">
    <citation type="submission" date="2010-03" db="EMBL/GenBank/DDBJ databases">
        <title>The genome sequence of Roseburia intestinalis XB6B4.</title>
        <authorList>
            <consortium name="metaHIT consortium -- http://www.metahit.eu/"/>
            <person name="Pajon A."/>
            <person name="Turner K."/>
            <person name="Parkhill J."/>
            <person name="Bernalier A."/>
        </authorList>
    </citation>
    <scope>NUCLEOTIDE SEQUENCE [LARGE SCALE GENOMIC DNA]</scope>
    <source>
        <strain evidence="1 2">XB6B4</strain>
    </source>
</reference>
<protein>
    <submittedName>
        <fullName evidence="1">Uncharacterized protein</fullName>
    </submittedName>
</protein>
<dbReference type="HOGENOM" id="CLU_3140258_0_0_9"/>